<dbReference type="Proteomes" id="UP000014605">
    <property type="component" value="Unassembled WGS sequence"/>
</dbReference>
<dbReference type="PANTHER" id="PTHR36174:SF1">
    <property type="entry name" value="LIPID II:GLYCINE GLYCYLTRANSFERASE"/>
    <property type="match status" value="1"/>
</dbReference>
<keyword evidence="3" id="KW-1185">Reference proteome</keyword>
<reference evidence="2 3" key="1">
    <citation type="submission" date="2013-04" db="EMBL/GenBank/DDBJ databases">
        <title>The Genome Sequence of Treponema vincentii F0403.</title>
        <authorList>
            <consortium name="The Broad Institute Genomics Platform"/>
            <person name="Earl A."/>
            <person name="Ward D."/>
            <person name="Feldgarden M."/>
            <person name="Gevers D."/>
            <person name="Leonetti C."/>
            <person name="Izard J."/>
            <person name="Walker B."/>
            <person name="Young S."/>
            <person name="Zeng Q."/>
            <person name="Gargeya S."/>
            <person name="Fitzgerald M."/>
            <person name="Haas B."/>
            <person name="Abouelleil A."/>
            <person name="Allen A.W."/>
            <person name="Alvarado L."/>
            <person name="Arachchi H.M."/>
            <person name="Berlin A.M."/>
            <person name="Chapman S.B."/>
            <person name="Gainer-Dewar J."/>
            <person name="Goldberg J."/>
            <person name="Griggs A."/>
            <person name="Gujja S."/>
            <person name="Hansen M."/>
            <person name="Howarth C."/>
            <person name="Imamovic A."/>
            <person name="Ireland A."/>
            <person name="Larimer J."/>
            <person name="McCowan C."/>
            <person name="Murphy C."/>
            <person name="Pearson M."/>
            <person name="Poon T.W."/>
            <person name="Priest M."/>
            <person name="Roberts A."/>
            <person name="Saif S."/>
            <person name="Shea T."/>
            <person name="Sisk P."/>
            <person name="Sykes S."/>
            <person name="Wortman J."/>
            <person name="Nusbaum C."/>
            <person name="Birren B."/>
        </authorList>
    </citation>
    <scope>NUCLEOTIDE SEQUENCE [LARGE SCALE GENOMIC DNA]</scope>
    <source>
        <strain evidence="2 3">F0403</strain>
    </source>
</reference>
<evidence type="ECO:0000259" key="1">
    <source>
        <dbReference type="Pfam" id="PF13480"/>
    </source>
</evidence>
<dbReference type="HOGENOM" id="CLU_062815_0_0_12"/>
<dbReference type="GeneID" id="301462535"/>
<name>S3L5R8_9SPIR</name>
<dbReference type="PANTHER" id="PTHR36174">
    <property type="entry name" value="LIPID II:GLYCINE GLYCYLTRANSFERASE"/>
    <property type="match status" value="1"/>
</dbReference>
<proteinExistence type="predicted"/>
<evidence type="ECO:0000313" key="3">
    <source>
        <dbReference type="Proteomes" id="UP000014605"/>
    </source>
</evidence>
<organism evidence="2 3">
    <name type="scientific">Treponema vincentii F0403</name>
    <dbReference type="NCBI Taxonomy" id="1125702"/>
    <lineage>
        <taxon>Bacteria</taxon>
        <taxon>Pseudomonadati</taxon>
        <taxon>Spirochaetota</taxon>
        <taxon>Spirochaetia</taxon>
        <taxon>Spirochaetales</taxon>
        <taxon>Treponemataceae</taxon>
        <taxon>Treponema</taxon>
    </lineage>
</organism>
<dbReference type="SUPFAM" id="SSF55729">
    <property type="entry name" value="Acyl-CoA N-acyltransferases (Nat)"/>
    <property type="match status" value="1"/>
</dbReference>
<feature type="domain" description="BioF2-like acetyltransferase" evidence="1">
    <location>
        <begin position="152"/>
        <end position="267"/>
    </location>
</feature>
<dbReference type="PATRIC" id="fig|1125702.3.peg.2527"/>
<comment type="caution">
    <text evidence="2">The sequence shown here is derived from an EMBL/GenBank/DDBJ whole genome shotgun (WGS) entry which is preliminary data.</text>
</comment>
<dbReference type="InterPro" id="IPR016181">
    <property type="entry name" value="Acyl_CoA_acyltransferase"/>
</dbReference>
<protein>
    <recommendedName>
        <fullName evidence="1">BioF2-like acetyltransferase domain-containing protein</fullName>
    </recommendedName>
</protein>
<accession>S3L5R8</accession>
<dbReference type="EMBL" id="ATFC01000013">
    <property type="protein sequence ID" value="EPF45813.1"/>
    <property type="molecule type" value="Genomic_DNA"/>
</dbReference>
<dbReference type="Pfam" id="PF13480">
    <property type="entry name" value="Acetyltransf_6"/>
    <property type="match status" value="1"/>
</dbReference>
<evidence type="ECO:0000313" key="2">
    <source>
        <dbReference type="EMBL" id="EPF45813.1"/>
    </source>
</evidence>
<sequence>MLANKDRYHTFCEQEKGVPIFNQDWWLDAVCGQDNWNVVLVEKGGSIVGALPYCIDKKLWFNRIQMPLLTQTLGPYINYPVNQKYYKRLSWEKEVYSDLIKQLPNYDFFQQSFSPQVTNWLPFYWHGFKQTTRYTYRIKKITEEQLENEYETDIRRRRKKAANLGVTVEELHSVDDFFCLNKKTFNRKNMQIPYSKDIVERIYDACMAHDAVKMFAAKLPDGTVIAANFLVYDYNTVYYLMGGIDPDTKDMGGMDIVQHSSILFALQSDKVFDFEGSMVESIEKYFRSFGAIQVPYLQVYRYGSRLYKCMKNIKDIFTSV</sequence>
<dbReference type="AlphaFoldDB" id="S3L5R8"/>
<gene>
    <name evidence="2" type="ORF">HMPREF1222_02443</name>
</gene>
<dbReference type="InterPro" id="IPR050644">
    <property type="entry name" value="PG_Glycine_Bridge_Synth"/>
</dbReference>
<dbReference type="Gene3D" id="3.40.630.30">
    <property type="match status" value="1"/>
</dbReference>
<dbReference type="RefSeq" id="WP_016519618.1">
    <property type="nucleotide sequence ID" value="NZ_KE332514.1"/>
</dbReference>
<dbReference type="InterPro" id="IPR038740">
    <property type="entry name" value="BioF2-like_GNAT_dom"/>
</dbReference>